<dbReference type="Pfam" id="PF08870">
    <property type="entry name" value="DndE"/>
    <property type="match status" value="1"/>
</dbReference>
<keyword evidence="2" id="KW-1185">Reference proteome</keyword>
<dbReference type="Proteomes" id="UP000051950">
    <property type="component" value="Unassembled WGS sequence"/>
</dbReference>
<dbReference type="InterPro" id="IPR038472">
    <property type="entry name" value="DndE_sf"/>
</dbReference>
<dbReference type="InterPro" id="IPR014969">
    <property type="entry name" value="DNA_S_DndE"/>
</dbReference>
<comment type="caution">
    <text evidence="1">The sequence shown here is derived from an EMBL/GenBank/DDBJ whole genome shotgun (WGS) entry which is preliminary data.</text>
</comment>
<gene>
    <name evidence="1" type="ORF">ASU31_00365</name>
</gene>
<dbReference type="STRING" id="687842.ASU31_00365"/>
<dbReference type="EMBL" id="LMZQ01000001">
    <property type="protein sequence ID" value="KRT17787.1"/>
    <property type="molecule type" value="Genomic_DNA"/>
</dbReference>
<dbReference type="Gene3D" id="1.10.1220.160">
    <property type="entry name" value="DNA sulphur modification protein DndE"/>
    <property type="match status" value="1"/>
</dbReference>
<organism evidence="1 2">
    <name type="scientific">Pedobacter ginsenosidimutans</name>
    <dbReference type="NCBI Taxonomy" id="687842"/>
    <lineage>
        <taxon>Bacteria</taxon>
        <taxon>Pseudomonadati</taxon>
        <taxon>Bacteroidota</taxon>
        <taxon>Sphingobacteriia</taxon>
        <taxon>Sphingobacteriales</taxon>
        <taxon>Sphingobacteriaceae</taxon>
        <taxon>Pedobacter</taxon>
    </lineage>
</organism>
<accession>A0A0T5VVA4</accession>
<name>A0A0T5VVA4_9SPHI</name>
<proteinExistence type="predicted"/>
<evidence type="ECO:0000313" key="1">
    <source>
        <dbReference type="EMBL" id="KRT17787.1"/>
    </source>
</evidence>
<protein>
    <submittedName>
        <fullName evidence="1">DNA sulfur modification protein DndE</fullName>
    </submittedName>
</protein>
<evidence type="ECO:0000313" key="2">
    <source>
        <dbReference type="Proteomes" id="UP000051950"/>
    </source>
</evidence>
<dbReference type="OrthoDB" id="1356651at2"/>
<dbReference type="RefSeq" id="WP_057930416.1">
    <property type="nucleotide sequence ID" value="NZ_LMZQ01000001.1"/>
</dbReference>
<sequence>MFSNIRTSLANKEIITSLTNKLNLGTENIISRIAFAYSVSSDKQLELKDIKDSKGKEYNAKVLFGEYTDYYIAIIALQYGIYAHDKDIGRYVKMHVDDGLELLNQEFQSNHNTTGFEFIASKMLI</sequence>
<dbReference type="AlphaFoldDB" id="A0A0T5VVA4"/>
<reference evidence="1 2" key="1">
    <citation type="submission" date="2015-11" db="EMBL/GenBank/DDBJ databases">
        <title>Sequence of Pedobacter ginsenosidimutans.</title>
        <authorList>
            <person name="Carson E."/>
            <person name="Keyser V."/>
            <person name="Newman J."/>
            <person name="Miller J."/>
        </authorList>
    </citation>
    <scope>NUCLEOTIDE SEQUENCE [LARGE SCALE GENOMIC DNA]</scope>
    <source>
        <strain evidence="1 2">KACC 14530</strain>
    </source>
</reference>